<evidence type="ECO:0000256" key="3">
    <source>
        <dbReference type="SAM" id="Phobius"/>
    </source>
</evidence>
<dbReference type="EMBL" id="HBUF01367303">
    <property type="protein sequence ID" value="CAG6724261.1"/>
    <property type="molecule type" value="Transcribed_RNA"/>
</dbReference>
<evidence type="ECO:0000259" key="5">
    <source>
        <dbReference type="PROSITE" id="PS50853"/>
    </source>
</evidence>
<dbReference type="GO" id="GO:0030154">
    <property type="term" value="P:cell differentiation"/>
    <property type="evidence" value="ECO:0007669"/>
    <property type="project" value="UniProtKB-ARBA"/>
</dbReference>
<evidence type="ECO:0000256" key="2">
    <source>
        <dbReference type="ARBA" id="ARBA00023157"/>
    </source>
</evidence>
<dbReference type="Pfam" id="PF13927">
    <property type="entry name" value="Ig_3"/>
    <property type="match status" value="2"/>
</dbReference>
<organism evidence="6">
    <name type="scientific">Cacopsylla melanoneura</name>
    <dbReference type="NCBI Taxonomy" id="428564"/>
    <lineage>
        <taxon>Eukaryota</taxon>
        <taxon>Metazoa</taxon>
        <taxon>Ecdysozoa</taxon>
        <taxon>Arthropoda</taxon>
        <taxon>Hexapoda</taxon>
        <taxon>Insecta</taxon>
        <taxon>Pterygota</taxon>
        <taxon>Neoptera</taxon>
        <taxon>Paraneoptera</taxon>
        <taxon>Hemiptera</taxon>
        <taxon>Sternorrhyncha</taxon>
        <taxon>Psylloidea</taxon>
        <taxon>Psyllidae</taxon>
        <taxon>Psyllinae</taxon>
        <taxon>Cacopsylla</taxon>
    </lineage>
</organism>
<dbReference type="EMBL" id="HBUF01004281">
    <property type="protein sequence ID" value="CAG6606638.1"/>
    <property type="molecule type" value="Transcribed_RNA"/>
</dbReference>
<dbReference type="InterPro" id="IPR036179">
    <property type="entry name" value="Ig-like_dom_sf"/>
</dbReference>
<dbReference type="EMBL" id="HBUF01181791">
    <property type="protein sequence ID" value="CAG6655516.1"/>
    <property type="molecule type" value="Transcribed_RNA"/>
</dbReference>
<dbReference type="CDD" id="cd00096">
    <property type="entry name" value="Ig"/>
    <property type="match status" value="1"/>
</dbReference>
<dbReference type="PANTHER" id="PTHR44170:SF56">
    <property type="entry name" value="FIBRONECTIN TYPE-III DOMAIN-CONTAINING PROTEIN"/>
    <property type="match status" value="1"/>
</dbReference>
<dbReference type="AlphaFoldDB" id="A0A8D8VIL7"/>
<dbReference type="EMBL" id="HBUF01004283">
    <property type="protein sequence ID" value="CAG6606640.1"/>
    <property type="molecule type" value="Transcribed_RNA"/>
</dbReference>
<dbReference type="InterPro" id="IPR003961">
    <property type="entry name" value="FN3_dom"/>
</dbReference>
<dbReference type="GO" id="GO:0098609">
    <property type="term" value="P:cell-cell adhesion"/>
    <property type="evidence" value="ECO:0007669"/>
    <property type="project" value="TreeGrafter"/>
</dbReference>
<dbReference type="InterPro" id="IPR036116">
    <property type="entry name" value="FN3_sf"/>
</dbReference>
<evidence type="ECO:0000313" key="6">
    <source>
        <dbReference type="EMBL" id="CAG6724261.1"/>
    </source>
</evidence>
<dbReference type="EMBL" id="HBUF01367304">
    <property type="protein sequence ID" value="CAG6724262.1"/>
    <property type="molecule type" value="Transcribed_RNA"/>
</dbReference>
<dbReference type="InterPro" id="IPR013783">
    <property type="entry name" value="Ig-like_fold"/>
</dbReference>
<feature type="domain" description="Fibronectin type-III" evidence="5">
    <location>
        <begin position="428"/>
        <end position="521"/>
    </location>
</feature>
<keyword evidence="3" id="KW-0812">Transmembrane</keyword>
<dbReference type="SMART" id="SM00060">
    <property type="entry name" value="FN3"/>
    <property type="match status" value="2"/>
</dbReference>
<feature type="transmembrane region" description="Helical" evidence="3">
    <location>
        <begin position="638"/>
        <end position="660"/>
    </location>
</feature>
<feature type="domain" description="Fibronectin type-III" evidence="5">
    <location>
        <begin position="538"/>
        <end position="633"/>
    </location>
</feature>
<feature type="domain" description="Ig-like" evidence="4">
    <location>
        <begin position="15"/>
        <end position="122"/>
    </location>
</feature>
<keyword evidence="3" id="KW-1133">Transmembrane helix</keyword>
<dbReference type="EMBL" id="HBUF01004282">
    <property type="protein sequence ID" value="CAG6606639.1"/>
    <property type="molecule type" value="Transcribed_RNA"/>
</dbReference>
<sequence>MLFKLDQTVVFQIIPVLIYIIESSLCKVSETEGEALYLTAGVGESVVFDCALEFPHNVPIPYILQYSKDGIPIFSWSDRKVISTPQYSGRVTPVSDYPKFGKGSVNLTNVRETDAGWYECRLYFPNRSPSSALNGTWYYLEVLGGNLLAVPPTNKTVTEGDTVTFTCITKDKDARVNWYKDEVLLIELEELNARATISPEGSLTITPVSMTDPGNYKCEIINNEGETQQASAYLNVQYKAKILFSPREVYFSYGRPGTLDCHFRANPTLTNLRWEKDGFLFDPYNVQGVFYRRNGSLYFSKVDESHAGEYTCTPYNDLGTEGPSAPIHVVVQRPPIFTITPHNLYLRKTGESIEIPCDALDGDKASRPTIIWFRKDGNPLPRDRSVINGGNLTIVNIHEGDRGFYQCVASNEAATISSETELMIENTAPRAPYNLTAQATKNSISVKWIPGFIKPRLEYSVWYRAVDLPEWRTLKIRARDSSEAVISNLSPGREYELMVLSQDQHGDGMFSKAIKVVTKSGNHVDAEHFRSPAGSFVQIGKATISEVRLEPEGFMVLWDAPEVNPHMVKEYTLKWYEDYDDNLVGSFITRNQFYTIPFSYLQEGQTYYFQVTTVSSNDFETNSIKLEYRAPSAKTRRALGVSLAVGVAVFILISVGVCYVKNNKMKGKAAANEK</sequence>
<dbReference type="InterPro" id="IPR003598">
    <property type="entry name" value="Ig_sub2"/>
</dbReference>
<dbReference type="PROSITE" id="PS50853">
    <property type="entry name" value="FN3"/>
    <property type="match status" value="2"/>
</dbReference>
<dbReference type="Pfam" id="PF00041">
    <property type="entry name" value="fn3"/>
    <property type="match status" value="1"/>
</dbReference>
<dbReference type="FunFam" id="2.60.40.10:FF:001149">
    <property type="entry name" value="Turtle, isoform H"/>
    <property type="match status" value="1"/>
</dbReference>
<dbReference type="PROSITE" id="PS50835">
    <property type="entry name" value="IG_LIKE"/>
    <property type="match status" value="4"/>
</dbReference>
<dbReference type="EMBL" id="HBUF01181793">
    <property type="protein sequence ID" value="CAG6655523.1"/>
    <property type="molecule type" value="Transcribed_RNA"/>
</dbReference>
<dbReference type="SMART" id="SM00408">
    <property type="entry name" value="IGc2"/>
    <property type="match status" value="4"/>
</dbReference>
<keyword evidence="1" id="KW-0677">Repeat</keyword>
<reference evidence="6" key="1">
    <citation type="submission" date="2021-05" db="EMBL/GenBank/DDBJ databases">
        <authorList>
            <person name="Alioto T."/>
            <person name="Alioto T."/>
            <person name="Gomez Garrido J."/>
        </authorList>
    </citation>
    <scope>NUCLEOTIDE SEQUENCE</scope>
</reference>
<feature type="domain" description="Ig-like" evidence="4">
    <location>
        <begin position="335"/>
        <end position="423"/>
    </location>
</feature>
<dbReference type="PANTHER" id="PTHR44170">
    <property type="entry name" value="PROTEIN SIDEKICK"/>
    <property type="match status" value="1"/>
</dbReference>
<dbReference type="InterPro" id="IPR013098">
    <property type="entry name" value="Ig_I-set"/>
</dbReference>
<dbReference type="InterPro" id="IPR003599">
    <property type="entry name" value="Ig_sub"/>
</dbReference>
<dbReference type="SUPFAM" id="SSF48726">
    <property type="entry name" value="Immunoglobulin"/>
    <property type="match status" value="4"/>
</dbReference>
<dbReference type="InterPro" id="IPR007110">
    <property type="entry name" value="Ig-like_dom"/>
</dbReference>
<evidence type="ECO:0000256" key="1">
    <source>
        <dbReference type="ARBA" id="ARBA00022737"/>
    </source>
</evidence>
<dbReference type="GO" id="GO:0009653">
    <property type="term" value="P:anatomical structure morphogenesis"/>
    <property type="evidence" value="ECO:0007669"/>
    <property type="project" value="UniProtKB-ARBA"/>
</dbReference>
<accession>A0A8D8VIL7</accession>
<dbReference type="SMART" id="SM00409">
    <property type="entry name" value="IG"/>
    <property type="match status" value="4"/>
</dbReference>
<evidence type="ECO:0000259" key="4">
    <source>
        <dbReference type="PROSITE" id="PS50835"/>
    </source>
</evidence>
<keyword evidence="2" id="KW-1015">Disulfide bond</keyword>
<protein>
    <submittedName>
        <fullName evidence="6">Protein turtle</fullName>
    </submittedName>
</protein>
<proteinExistence type="predicted"/>
<feature type="domain" description="Ig-like" evidence="4">
    <location>
        <begin position="129"/>
        <end position="235"/>
    </location>
</feature>
<dbReference type="Gene3D" id="2.60.40.10">
    <property type="entry name" value="Immunoglobulins"/>
    <property type="match status" value="6"/>
</dbReference>
<dbReference type="EMBL" id="HBUF01519534">
    <property type="protein sequence ID" value="CAG6748516.1"/>
    <property type="molecule type" value="Transcribed_RNA"/>
</dbReference>
<keyword evidence="3" id="KW-0472">Membrane</keyword>
<dbReference type="SUPFAM" id="SSF49265">
    <property type="entry name" value="Fibronectin type III"/>
    <property type="match status" value="1"/>
</dbReference>
<feature type="domain" description="Ig-like" evidence="4">
    <location>
        <begin position="240"/>
        <end position="330"/>
    </location>
</feature>
<dbReference type="CDD" id="cd00063">
    <property type="entry name" value="FN3"/>
    <property type="match status" value="1"/>
</dbReference>
<dbReference type="Pfam" id="PF07679">
    <property type="entry name" value="I-set"/>
    <property type="match status" value="1"/>
</dbReference>
<name>A0A8D8VIL7_9HEMI</name>
<dbReference type="EMBL" id="HBUF01181794">
    <property type="protein sequence ID" value="CAG6655526.1"/>
    <property type="molecule type" value="Transcribed_RNA"/>
</dbReference>
<dbReference type="EMBL" id="HBUF01519535">
    <property type="protein sequence ID" value="CAG6748517.1"/>
    <property type="molecule type" value="Transcribed_RNA"/>
</dbReference>